<evidence type="ECO:0000259" key="12">
    <source>
        <dbReference type="PROSITE" id="PS50222"/>
    </source>
</evidence>
<dbReference type="Proteomes" id="UP000285060">
    <property type="component" value="Unassembled WGS sequence"/>
</dbReference>
<dbReference type="Gene3D" id="3.40.50.300">
    <property type="entry name" value="P-loop containing nucleotide triphosphate hydrolases"/>
    <property type="match status" value="2"/>
</dbReference>
<keyword evidence="5" id="KW-0378">Hydrolase</keyword>
<dbReference type="AlphaFoldDB" id="A0A418B0X3"/>
<evidence type="ECO:0000256" key="10">
    <source>
        <dbReference type="ARBA" id="ARBA00047984"/>
    </source>
</evidence>
<dbReference type="VEuPathDB" id="FungiDB:H310_09030"/>
<dbReference type="InterPro" id="IPR001650">
    <property type="entry name" value="Helicase_C-like"/>
</dbReference>
<evidence type="ECO:0000259" key="13">
    <source>
        <dbReference type="PROSITE" id="PS51194"/>
    </source>
</evidence>
<dbReference type="GO" id="GO:0005509">
    <property type="term" value="F:calcium ion binding"/>
    <property type="evidence" value="ECO:0007669"/>
    <property type="project" value="InterPro"/>
</dbReference>
<evidence type="ECO:0000256" key="9">
    <source>
        <dbReference type="ARBA" id="ARBA00022884"/>
    </source>
</evidence>
<dbReference type="InterPro" id="IPR011992">
    <property type="entry name" value="EF-hand-dom_pair"/>
</dbReference>
<dbReference type="VEuPathDB" id="FungiDB:H310_11108"/>
<dbReference type="VEuPathDB" id="FungiDB:H310_09029"/>
<comment type="catalytic activity">
    <reaction evidence="10">
        <text>ATP + H2O = ADP + phosphate + H(+)</text>
        <dbReference type="Rhea" id="RHEA:13065"/>
        <dbReference type="ChEBI" id="CHEBI:15377"/>
        <dbReference type="ChEBI" id="CHEBI:15378"/>
        <dbReference type="ChEBI" id="CHEBI:30616"/>
        <dbReference type="ChEBI" id="CHEBI:43474"/>
        <dbReference type="ChEBI" id="CHEBI:456216"/>
        <dbReference type="EC" id="3.6.4.13"/>
    </reaction>
</comment>
<keyword evidence="9" id="KW-0694">RNA-binding</keyword>
<protein>
    <recommendedName>
        <fullName evidence="2">RNA helicase</fullName>
        <ecNumber evidence="2">3.6.4.13</ecNumber>
    </recommendedName>
</protein>
<evidence type="ECO:0000256" key="11">
    <source>
        <dbReference type="SAM" id="MobiDB-lite"/>
    </source>
</evidence>
<dbReference type="Gene3D" id="1.10.238.10">
    <property type="entry name" value="EF-hand"/>
    <property type="match status" value="2"/>
</dbReference>
<organism evidence="14 15">
    <name type="scientific">Aphanomyces invadans</name>
    <dbReference type="NCBI Taxonomy" id="157072"/>
    <lineage>
        <taxon>Eukaryota</taxon>
        <taxon>Sar</taxon>
        <taxon>Stramenopiles</taxon>
        <taxon>Oomycota</taxon>
        <taxon>Saprolegniomycetes</taxon>
        <taxon>Saprolegniales</taxon>
        <taxon>Verrucalvaceae</taxon>
        <taxon>Aphanomyces</taxon>
    </lineage>
</organism>
<evidence type="ECO:0000313" key="14">
    <source>
        <dbReference type="EMBL" id="RHY31581.1"/>
    </source>
</evidence>
<dbReference type="InterPro" id="IPR002048">
    <property type="entry name" value="EF_hand_dom"/>
</dbReference>
<feature type="compositionally biased region" description="Basic and acidic residues" evidence="11">
    <location>
        <begin position="195"/>
        <end position="204"/>
    </location>
</feature>
<dbReference type="EC" id="3.6.4.13" evidence="2"/>
<feature type="domain" description="EF-hand" evidence="12">
    <location>
        <begin position="302"/>
        <end position="337"/>
    </location>
</feature>
<evidence type="ECO:0000256" key="2">
    <source>
        <dbReference type="ARBA" id="ARBA00012552"/>
    </source>
</evidence>
<dbReference type="GO" id="GO:0043226">
    <property type="term" value="C:organelle"/>
    <property type="evidence" value="ECO:0007669"/>
    <property type="project" value="UniProtKB-ARBA"/>
</dbReference>
<name>A0A418B0X3_9STRA</name>
<dbReference type="PANTHER" id="PTHR47959">
    <property type="entry name" value="ATP-DEPENDENT RNA HELICASE RHLE-RELATED"/>
    <property type="match status" value="1"/>
</dbReference>
<dbReference type="PROSITE" id="PS51194">
    <property type="entry name" value="HELICASE_CTER"/>
    <property type="match status" value="1"/>
</dbReference>
<comment type="caution">
    <text evidence="14">The sequence shown here is derived from an EMBL/GenBank/DDBJ whole genome shotgun (WGS) entry which is preliminary data.</text>
</comment>
<feature type="compositionally biased region" description="Basic residues" evidence="11">
    <location>
        <begin position="162"/>
        <end position="174"/>
    </location>
</feature>
<comment type="similarity">
    <text evidence="1">Belongs to the centrin family.</text>
</comment>
<feature type="domain" description="Helicase C-terminal" evidence="13">
    <location>
        <begin position="802"/>
        <end position="922"/>
    </location>
</feature>
<dbReference type="Pfam" id="PF13499">
    <property type="entry name" value="EF-hand_7"/>
    <property type="match status" value="1"/>
</dbReference>
<evidence type="ECO:0000256" key="6">
    <source>
        <dbReference type="ARBA" id="ARBA00022806"/>
    </source>
</evidence>
<evidence type="ECO:0000256" key="3">
    <source>
        <dbReference type="ARBA" id="ARBA00022737"/>
    </source>
</evidence>
<dbReference type="CDD" id="cd18787">
    <property type="entry name" value="SF2_C_DEAD"/>
    <property type="match status" value="1"/>
</dbReference>
<dbReference type="InterPro" id="IPR050079">
    <property type="entry name" value="DEAD_box_RNA_helicase"/>
</dbReference>
<evidence type="ECO:0000256" key="7">
    <source>
        <dbReference type="ARBA" id="ARBA00022837"/>
    </source>
</evidence>
<feature type="compositionally biased region" description="Low complexity" evidence="11">
    <location>
        <begin position="148"/>
        <end position="158"/>
    </location>
</feature>
<dbReference type="CDD" id="cd00051">
    <property type="entry name" value="EFh"/>
    <property type="match status" value="1"/>
</dbReference>
<dbReference type="SMART" id="SM00490">
    <property type="entry name" value="HELICc"/>
    <property type="match status" value="1"/>
</dbReference>
<keyword evidence="15" id="KW-1185">Reference proteome</keyword>
<accession>A0A418B0X3</accession>
<keyword evidence="4" id="KW-0547">Nucleotide-binding</keyword>
<dbReference type="GO" id="GO:0016787">
    <property type="term" value="F:hydrolase activity"/>
    <property type="evidence" value="ECO:0007669"/>
    <property type="project" value="UniProtKB-KW"/>
</dbReference>
<dbReference type="PANTHER" id="PTHR47959:SF15">
    <property type="entry name" value="RNA HELICASE"/>
    <property type="match status" value="1"/>
</dbReference>
<sequence>MRNQPELSDVKLHAKSVFLSACFFVNLLFMPLKGDLSEVSPFESDASYDRVEIGQLTYDASEFAQYLTLLYNASTTDPGVAYLYDSQYGVDVMRSVVKDDAQGTLNPVYSILGVPYFPADMDIAFIMIVYLSTMGILPFASKGSDDASMSSTSSVLSSPRKAFQRGKPSRKMKRVMYQSDDDDSNAPSSGMSVSDMRKFKERAKTKSKKKSHKHRRDSSTDSNESDAEYFQQMKDSLRRAFDFFDVDYSNSIGGAVQTSHGGGLSGIMLQVDTDASGQIEFDEFYLMMKQRLRSKQWTFTAQNEMDVSAIFDQMDTDHNGALDIAEFQHALLQLMKVPLTQEEFYALLDEVDTNNDGTVDLHEFTAFMKLVEDVRVPLDDGVNTNLTKGRRAEAWLGVEKSESQQCQAIVSLKQARGVPTPYDKRQQDVVGRKVRVCFFDVGDVSGTVAASNIRPMHGNIVGNIHEIPVAWHKSEEDVWNFSKSSTKADDYKFIMRTNAPKDDLFLFIEFIVDLVSDSATELKRQERKQAKPTGVSPSSETIEMTCCWAKVPLVNLLSSTVDIIRLEEPLYGGTILNPVELDEVRCSFGGLCTSKNGPTRKGAVNANVGAIDFFGFDKKASSVAKKILPSSSPRKDNIDVPLWAGAGEVVPSQKEGSKQRRKRKLTEDALAEAAVSEEDRKAVSQLLAPKATSMPDPILEFAQMKTNATALKAVVLRNIEESQYKNPTPIQMQSIPAILKQRDVLGIAPTGSGKTAAFAIPMLLNLGAPDVRVQGKLVAMKQLIQEVILVFRMSIVALVVTHIPQGLKLPVLLFVQNKDRAKELYQELVYDGINVGAIHADRTKEQDFRTGVVWVLICTDLMSRGIDFKGVNMVINFDFPQSAVSYIHRIGRTGRNGRPGEAVTFFTENDMVVLFLFFHSLA</sequence>
<dbReference type="Pfam" id="PF00271">
    <property type="entry name" value="Helicase_C"/>
    <property type="match status" value="1"/>
</dbReference>
<feature type="compositionally biased region" description="Basic residues" evidence="11">
    <location>
        <begin position="205"/>
        <end position="216"/>
    </location>
</feature>
<dbReference type="FunFam" id="1.10.238.10:FF:000178">
    <property type="entry name" value="Calmodulin-2 A"/>
    <property type="match status" value="1"/>
</dbReference>
<feature type="region of interest" description="Disordered" evidence="11">
    <location>
        <begin position="148"/>
        <end position="228"/>
    </location>
</feature>
<keyword evidence="3" id="KW-0677">Repeat</keyword>
<evidence type="ECO:0000256" key="4">
    <source>
        <dbReference type="ARBA" id="ARBA00022741"/>
    </source>
</evidence>
<reference evidence="14 15" key="1">
    <citation type="submission" date="2018-08" db="EMBL/GenBank/DDBJ databases">
        <title>Aphanomyces genome sequencing and annotation.</title>
        <authorList>
            <person name="Minardi D."/>
            <person name="Oidtmann B."/>
            <person name="Van Der Giezen M."/>
            <person name="Studholme D.J."/>
        </authorList>
    </citation>
    <scope>NUCLEOTIDE SEQUENCE [LARGE SCALE GENOMIC DNA]</scope>
    <source>
        <strain evidence="14 15">NJM0002</strain>
    </source>
</reference>
<evidence type="ECO:0000256" key="5">
    <source>
        <dbReference type="ARBA" id="ARBA00022801"/>
    </source>
</evidence>
<feature type="domain" description="EF-hand" evidence="12">
    <location>
        <begin position="339"/>
        <end position="374"/>
    </location>
</feature>
<evidence type="ECO:0000256" key="8">
    <source>
        <dbReference type="ARBA" id="ARBA00022840"/>
    </source>
</evidence>
<dbReference type="GO" id="GO:0005524">
    <property type="term" value="F:ATP binding"/>
    <property type="evidence" value="ECO:0007669"/>
    <property type="project" value="UniProtKB-KW"/>
</dbReference>
<dbReference type="SMART" id="SM00054">
    <property type="entry name" value="EFh"/>
    <property type="match status" value="3"/>
</dbReference>
<evidence type="ECO:0000313" key="15">
    <source>
        <dbReference type="Proteomes" id="UP000285060"/>
    </source>
</evidence>
<dbReference type="EMBL" id="QUSY01000203">
    <property type="protein sequence ID" value="RHY31581.1"/>
    <property type="molecule type" value="Genomic_DNA"/>
</dbReference>
<gene>
    <name evidence="14" type="ORF">DYB32_003359</name>
</gene>
<proteinExistence type="inferred from homology"/>
<dbReference type="InterPro" id="IPR011545">
    <property type="entry name" value="DEAD/DEAH_box_helicase_dom"/>
</dbReference>
<dbReference type="SUPFAM" id="SSF52540">
    <property type="entry name" value="P-loop containing nucleoside triphosphate hydrolases"/>
    <property type="match status" value="1"/>
</dbReference>
<dbReference type="GO" id="GO:0003724">
    <property type="term" value="F:RNA helicase activity"/>
    <property type="evidence" value="ECO:0007669"/>
    <property type="project" value="TreeGrafter"/>
</dbReference>
<dbReference type="GO" id="GO:0005829">
    <property type="term" value="C:cytosol"/>
    <property type="evidence" value="ECO:0007669"/>
    <property type="project" value="TreeGrafter"/>
</dbReference>
<dbReference type="GO" id="GO:0003676">
    <property type="term" value="F:nucleic acid binding"/>
    <property type="evidence" value="ECO:0007669"/>
    <property type="project" value="InterPro"/>
</dbReference>
<dbReference type="PROSITE" id="PS00018">
    <property type="entry name" value="EF_HAND_1"/>
    <property type="match status" value="3"/>
</dbReference>
<evidence type="ECO:0000256" key="1">
    <source>
        <dbReference type="ARBA" id="ARBA00005253"/>
    </source>
</evidence>
<dbReference type="SUPFAM" id="SSF47473">
    <property type="entry name" value="EF-hand"/>
    <property type="match status" value="1"/>
</dbReference>
<dbReference type="Pfam" id="PF00270">
    <property type="entry name" value="DEAD"/>
    <property type="match status" value="1"/>
</dbReference>
<dbReference type="InterPro" id="IPR027417">
    <property type="entry name" value="P-loop_NTPase"/>
</dbReference>
<keyword evidence="7" id="KW-0106">Calcium</keyword>
<feature type="domain" description="EF-hand" evidence="12">
    <location>
        <begin position="267"/>
        <end position="294"/>
    </location>
</feature>
<dbReference type="PROSITE" id="PS50222">
    <property type="entry name" value="EF_HAND_2"/>
    <property type="match status" value="3"/>
</dbReference>
<dbReference type="InterPro" id="IPR018247">
    <property type="entry name" value="EF_Hand_1_Ca_BS"/>
</dbReference>
<dbReference type="VEuPathDB" id="FungiDB:H310_09031"/>
<keyword evidence="8" id="KW-0067">ATP-binding</keyword>
<keyword evidence="6" id="KW-0347">Helicase</keyword>